<feature type="non-terminal residue" evidence="1">
    <location>
        <position position="1"/>
    </location>
</feature>
<sequence length="127" mass="14459">WMPNLMKQYTDLQVELIAINCLFRAVFPDSPFCAFTMNMGPRTVCIGHRDFWNLVYGTCPIGALGPFNHRTGGHIILHEPKVIFEFRHGDVIFIPSGAVTHENVPITESETRYSFTMYTAGGLFRYV</sequence>
<feature type="non-terminal residue" evidence="1">
    <location>
        <position position="127"/>
    </location>
</feature>
<dbReference type="AlphaFoldDB" id="A0A0C3FS31"/>
<dbReference type="Proteomes" id="UP000054166">
    <property type="component" value="Unassembled WGS sequence"/>
</dbReference>
<reference evidence="1 2" key="1">
    <citation type="submission" date="2014-04" db="EMBL/GenBank/DDBJ databases">
        <authorList>
            <consortium name="DOE Joint Genome Institute"/>
            <person name="Kuo A."/>
            <person name="Tarkka M."/>
            <person name="Buscot F."/>
            <person name="Kohler A."/>
            <person name="Nagy L.G."/>
            <person name="Floudas D."/>
            <person name="Copeland A."/>
            <person name="Barry K.W."/>
            <person name="Cichocki N."/>
            <person name="Veneault-Fourrey C."/>
            <person name="LaButti K."/>
            <person name="Lindquist E.A."/>
            <person name="Lipzen A."/>
            <person name="Lundell T."/>
            <person name="Morin E."/>
            <person name="Murat C."/>
            <person name="Sun H."/>
            <person name="Tunlid A."/>
            <person name="Henrissat B."/>
            <person name="Grigoriev I.V."/>
            <person name="Hibbett D.S."/>
            <person name="Martin F."/>
            <person name="Nordberg H.P."/>
            <person name="Cantor M.N."/>
            <person name="Hua S.X."/>
        </authorList>
    </citation>
    <scope>NUCLEOTIDE SEQUENCE [LARGE SCALE GENOMIC DNA]</scope>
    <source>
        <strain evidence="1 2">F 1598</strain>
    </source>
</reference>
<dbReference type="EMBL" id="KN832981">
    <property type="protein sequence ID" value="KIM86815.1"/>
    <property type="molecule type" value="Genomic_DNA"/>
</dbReference>
<dbReference type="InParanoid" id="A0A0C3FS31"/>
<reference evidence="2" key="2">
    <citation type="submission" date="2015-01" db="EMBL/GenBank/DDBJ databases">
        <title>Evolutionary Origins and Diversification of the Mycorrhizal Mutualists.</title>
        <authorList>
            <consortium name="DOE Joint Genome Institute"/>
            <consortium name="Mycorrhizal Genomics Consortium"/>
            <person name="Kohler A."/>
            <person name="Kuo A."/>
            <person name="Nagy L.G."/>
            <person name="Floudas D."/>
            <person name="Copeland A."/>
            <person name="Barry K.W."/>
            <person name="Cichocki N."/>
            <person name="Veneault-Fourrey C."/>
            <person name="LaButti K."/>
            <person name="Lindquist E.A."/>
            <person name="Lipzen A."/>
            <person name="Lundell T."/>
            <person name="Morin E."/>
            <person name="Murat C."/>
            <person name="Riley R."/>
            <person name="Ohm R."/>
            <person name="Sun H."/>
            <person name="Tunlid A."/>
            <person name="Henrissat B."/>
            <person name="Grigoriev I.V."/>
            <person name="Hibbett D.S."/>
            <person name="Martin F."/>
        </authorList>
    </citation>
    <scope>NUCLEOTIDE SEQUENCE [LARGE SCALE GENOMIC DNA]</scope>
    <source>
        <strain evidence="2">F 1598</strain>
    </source>
</reference>
<dbReference type="HOGENOM" id="CLU_031314_1_0_1"/>
<organism evidence="1 2">
    <name type="scientific">Piloderma croceum (strain F 1598)</name>
    <dbReference type="NCBI Taxonomy" id="765440"/>
    <lineage>
        <taxon>Eukaryota</taxon>
        <taxon>Fungi</taxon>
        <taxon>Dikarya</taxon>
        <taxon>Basidiomycota</taxon>
        <taxon>Agaricomycotina</taxon>
        <taxon>Agaricomycetes</taxon>
        <taxon>Agaricomycetidae</taxon>
        <taxon>Atheliales</taxon>
        <taxon>Atheliaceae</taxon>
        <taxon>Piloderma</taxon>
    </lineage>
</organism>
<protein>
    <recommendedName>
        <fullName evidence="3">Prolyl 4-hydroxylase alpha subunit Fe(2+) 2OG dioxygenase domain-containing protein</fullName>
    </recommendedName>
</protein>
<dbReference type="Gene3D" id="3.60.130.30">
    <property type="match status" value="1"/>
</dbReference>
<dbReference type="STRING" id="765440.A0A0C3FS31"/>
<name>A0A0C3FS31_PILCF</name>
<accession>A0A0C3FS31</accession>
<proteinExistence type="predicted"/>
<evidence type="ECO:0000313" key="2">
    <source>
        <dbReference type="Proteomes" id="UP000054166"/>
    </source>
</evidence>
<keyword evidence="2" id="KW-1185">Reference proteome</keyword>
<dbReference type="OrthoDB" id="3202607at2759"/>
<evidence type="ECO:0008006" key="3">
    <source>
        <dbReference type="Google" id="ProtNLM"/>
    </source>
</evidence>
<gene>
    <name evidence="1" type="ORF">PILCRDRAFT_38308</name>
</gene>
<evidence type="ECO:0000313" key="1">
    <source>
        <dbReference type="EMBL" id="KIM86815.1"/>
    </source>
</evidence>